<evidence type="ECO:0000256" key="1">
    <source>
        <dbReference type="SAM" id="MobiDB-lite"/>
    </source>
</evidence>
<dbReference type="SUPFAM" id="SSF53474">
    <property type="entry name" value="alpha/beta-Hydrolases"/>
    <property type="match status" value="1"/>
</dbReference>
<sequence length="425" mass="46499">MTDATADNSPDRPSRWHRFSAAARRAAAFPVTGLDYLYRTGQAYRHFTLPILNGAIGDQLAARQDPRAIAFSFRRYGTDVAVADLALPAKPAKTVVFLHGLMGDEMIWQTGSPDTPRYGPLLQRDAGVQCLYVRYNSGLHISENGELLNQLLTELVRAYPEATRELVLVGHSMGGLVIRSAGYYAQLTISNEQLSINNEQLTISNEQLTISNEPLTINNEPLTINNEQLASEQPLPAPGDGASVRAAESATKSQKPNTKNHSPWVARLRAIFLLGVPNEGSFLEQNSHLTSVVLRKVNVAPTRFMSNIMDQRSNGIKDLRHAFLVAHDWQNPHADDLLLPPRTVVPPLPGVQYHVLVGSLLKTAGSALHHYFGDGLVGGGSGIGRLFGDPALPADSGIRTRVFPRQSHGGLLSNPEVYAYLREWV</sequence>
<feature type="region of interest" description="Disordered" evidence="1">
    <location>
        <begin position="231"/>
        <end position="261"/>
    </location>
</feature>
<gene>
    <name evidence="2" type="ORF">GCM10022408_23990</name>
</gene>
<evidence type="ECO:0000313" key="2">
    <source>
        <dbReference type="EMBL" id="GAA4010865.1"/>
    </source>
</evidence>
<dbReference type="Gene3D" id="3.40.50.1820">
    <property type="entry name" value="alpha/beta hydrolase"/>
    <property type="match status" value="1"/>
</dbReference>
<dbReference type="EMBL" id="BAABDJ010000026">
    <property type="protein sequence ID" value="GAA4010865.1"/>
    <property type="molecule type" value="Genomic_DNA"/>
</dbReference>
<accession>A0ABP7SEX2</accession>
<name>A0ABP7SEX2_9BACT</name>
<protein>
    <recommendedName>
        <fullName evidence="4">Alpha/beta fold hydrolase</fullName>
    </recommendedName>
</protein>
<reference evidence="3" key="1">
    <citation type="journal article" date="2019" name="Int. J. Syst. Evol. Microbiol.">
        <title>The Global Catalogue of Microorganisms (GCM) 10K type strain sequencing project: providing services to taxonomists for standard genome sequencing and annotation.</title>
        <authorList>
            <consortium name="The Broad Institute Genomics Platform"/>
            <consortium name="The Broad Institute Genome Sequencing Center for Infectious Disease"/>
            <person name="Wu L."/>
            <person name="Ma J."/>
        </authorList>
    </citation>
    <scope>NUCLEOTIDE SEQUENCE [LARGE SCALE GENOMIC DNA]</scope>
    <source>
        <strain evidence="3">JCM 17224</strain>
    </source>
</reference>
<proteinExistence type="predicted"/>
<dbReference type="RefSeq" id="WP_345073296.1">
    <property type="nucleotide sequence ID" value="NZ_BAABDJ010000026.1"/>
</dbReference>
<comment type="caution">
    <text evidence="2">The sequence shown here is derived from an EMBL/GenBank/DDBJ whole genome shotgun (WGS) entry which is preliminary data.</text>
</comment>
<dbReference type="InterPro" id="IPR029058">
    <property type="entry name" value="AB_hydrolase_fold"/>
</dbReference>
<organism evidence="2 3">
    <name type="scientific">Hymenobacter fastidiosus</name>
    <dbReference type="NCBI Taxonomy" id="486264"/>
    <lineage>
        <taxon>Bacteria</taxon>
        <taxon>Pseudomonadati</taxon>
        <taxon>Bacteroidota</taxon>
        <taxon>Cytophagia</taxon>
        <taxon>Cytophagales</taxon>
        <taxon>Hymenobacteraceae</taxon>
        <taxon>Hymenobacter</taxon>
    </lineage>
</organism>
<keyword evidence="3" id="KW-1185">Reference proteome</keyword>
<evidence type="ECO:0008006" key="4">
    <source>
        <dbReference type="Google" id="ProtNLM"/>
    </source>
</evidence>
<dbReference type="Proteomes" id="UP001500567">
    <property type="component" value="Unassembled WGS sequence"/>
</dbReference>
<feature type="compositionally biased region" description="Polar residues" evidence="1">
    <location>
        <begin position="250"/>
        <end position="261"/>
    </location>
</feature>
<evidence type="ECO:0000313" key="3">
    <source>
        <dbReference type="Proteomes" id="UP001500567"/>
    </source>
</evidence>